<dbReference type="InterPro" id="IPR007110">
    <property type="entry name" value="Ig-like_dom"/>
</dbReference>
<dbReference type="EMBL" id="UYRV01128506">
    <property type="protein sequence ID" value="VDN36138.1"/>
    <property type="molecule type" value="Genomic_DNA"/>
</dbReference>
<proteinExistence type="predicted"/>
<protein>
    <recommendedName>
        <fullName evidence="1">Ig-like domain-containing protein</fullName>
    </recommendedName>
</protein>
<gene>
    <name evidence="2" type="ORF">CGOC_LOCUS13128</name>
</gene>
<evidence type="ECO:0000313" key="3">
    <source>
        <dbReference type="Proteomes" id="UP000271889"/>
    </source>
</evidence>
<dbReference type="OrthoDB" id="5859586at2759"/>
<organism evidence="2 3">
    <name type="scientific">Cylicostephanus goldi</name>
    <name type="common">Nematode worm</name>
    <dbReference type="NCBI Taxonomy" id="71465"/>
    <lineage>
        <taxon>Eukaryota</taxon>
        <taxon>Metazoa</taxon>
        <taxon>Ecdysozoa</taxon>
        <taxon>Nematoda</taxon>
        <taxon>Chromadorea</taxon>
        <taxon>Rhabditida</taxon>
        <taxon>Rhabditina</taxon>
        <taxon>Rhabditomorpha</taxon>
        <taxon>Strongyloidea</taxon>
        <taxon>Strongylidae</taxon>
        <taxon>Cylicostephanus</taxon>
    </lineage>
</organism>
<dbReference type="PROSITE" id="PS50835">
    <property type="entry name" value="IG_LIKE"/>
    <property type="match status" value="1"/>
</dbReference>
<reference evidence="2 3" key="1">
    <citation type="submission" date="2018-11" db="EMBL/GenBank/DDBJ databases">
        <authorList>
            <consortium name="Pathogen Informatics"/>
        </authorList>
    </citation>
    <scope>NUCLEOTIDE SEQUENCE [LARGE SCALE GENOMIC DNA]</scope>
</reference>
<dbReference type="SUPFAM" id="SSF48726">
    <property type="entry name" value="Immunoglobulin"/>
    <property type="match status" value="1"/>
</dbReference>
<dbReference type="AlphaFoldDB" id="A0A3P7NKN2"/>
<dbReference type="InterPro" id="IPR036179">
    <property type="entry name" value="Ig-like_dom_sf"/>
</dbReference>
<evidence type="ECO:0000313" key="2">
    <source>
        <dbReference type="EMBL" id="VDN36138.1"/>
    </source>
</evidence>
<dbReference type="Proteomes" id="UP000271889">
    <property type="component" value="Unassembled WGS sequence"/>
</dbReference>
<feature type="domain" description="Ig-like" evidence="1">
    <location>
        <begin position="21"/>
        <end position="67"/>
    </location>
</feature>
<dbReference type="Pfam" id="PF13895">
    <property type="entry name" value="Ig_2"/>
    <property type="match status" value="1"/>
</dbReference>
<dbReference type="InterPro" id="IPR013783">
    <property type="entry name" value="Ig-like_fold"/>
</dbReference>
<accession>A0A3P7NKN2</accession>
<keyword evidence="3" id="KW-1185">Reference proteome</keyword>
<evidence type="ECO:0000259" key="1">
    <source>
        <dbReference type="PROSITE" id="PS50835"/>
    </source>
</evidence>
<dbReference type="Gene3D" id="2.60.40.10">
    <property type="entry name" value="Immunoglobulins"/>
    <property type="match status" value="1"/>
</dbReference>
<name>A0A3P7NKN2_CYLGO</name>
<sequence length="67" mass="7719">MHLTYTILVVHEAEARPPEAPEFSGKFQSTTVYEGDSVKLFCRANGDKITFRWFKDNEEIPNAPPYK</sequence>